<name>A0ABM3ZR27_PANGU</name>
<dbReference type="NCBIfam" id="TIGR01452">
    <property type="entry name" value="PGP_euk"/>
    <property type="match status" value="1"/>
</dbReference>
<dbReference type="InterPro" id="IPR008936">
    <property type="entry name" value="Rho_GTPase_activation_prot"/>
</dbReference>
<organism evidence="7 8">
    <name type="scientific">Pantherophis guttatus</name>
    <name type="common">Corn snake</name>
    <name type="synonym">Elaphe guttata</name>
    <dbReference type="NCBI Taxonomy" id="94885"/>
    <lineage>
        <taxon>Eukaryota</taxon>
        <taxon>Metazoa</taxon>
        <taxon>Chordata</taxon>
        <taxon>Craniata</taxon>
        <taxon>Vertebrata</taxon>
        <taxon>Euteleostomi</taxon>
        <taxon>Lepidosauria</taxon>
        <taxon>Squamata</taxon>
        <taxon>Bifurcata</taxon>
        <taxon>Unidentata</taxon>
        <taxon>Episquamata</taxon>
        <taxon>Toxicofera</taxon>
        <taxon>Serpentes</taxon>
        <taxon>Colubroidea</taxon>
        <taxon>Colubridae</taxon>
        <taxon>Colubrinae</taxon>
        <taxon>Pantherophis</taxon>
    </lineage>
</organism>
<feature type="domain" description="BAR" evidence="6">
    <location>
        <begin position="16"/>
        <end position="258"/>
    </location>
</feature>
<dbReference type="InterPro" id="IPR006349">
    <property type="entry name" value="PGP_euk"/>
</dbReference>
<evidence type="ECO:0000256" key="3">
    <source>
        <dbReference type="SAM" id="Coils"/>
    </source>
</evidence>
<dbReference type="Gene3D" id="1.10.555.10">
    <property type="entry name" value="Rho GTPase activation protein"/>
    <property type="match status" value="1"/>
</dbReference>
<dbReference type="RefSeq" id="XP_060550810.1">
    <property type="nucleotide sequence ID" value="XM_060694827.1"/>
</dbReference>
<dbReference type="Pfam" id="PF00620">
    <property type="entry name" value="RhoGAP"/>
    <property type="match status" value="1"/>
</dbReference>
<dbReference type="PANTHER" id="PTHR14130">
    <property type="entry name" value="3BP-1 RELATED RHOGAP"/>
    <property type="match status" value="1"/>
</dbReference>
<evidence type="ECO:0000256" key="2">
    <source>
        <dbReference type="ARBA" id="ARBA00022553"/>
    </source>
</evidence>
<dbReference type="InterPro" id="IPR027267">
    <property type="entry name" value="AH/BAR_dom_sf"/>
</dbReference>
<dbReference type="PROSITE" id="PS50238">
    <property type="entry name" value="RHOGAP"/>
    <property type="match status" value="1"/>
</dbReference>
<evidence type="ECO:0000259" key="6">
    <source>
        <dbReference type="PROSITE" id="PS51021"/>
    </source>
</evidence>
<evidence type="ECO:0000313" key="7">
    <source>
        <dbReference type="Proteomes" id="UP001652622"/>
    </source>
</evidence>
<feature type="region of interest" description="Disordered" evidence="4">
    <location>
        <begin position="483"/>
        <end position="680"/>
    </location>
</feature>
<accession>A0ABM3ZR27</accession>
<dbReference type="Gene3D" id="3.40.50.1000">
    <property type="entry name" value="HAD superfamily/HAD-like"/>
    <property type="match status" value="2"/>
</dbReference>
<dbReference type="InterPro" id="IPR047165">
    <property type="entry name" value="RHG17/44/SH3BP1-like"/>
</dbReference>
<protein>
    <submittedName>
        <fullName evidence="8">SH3 domain-binding protein 1</fullName>
    </submittedName>
</protein>
<feature type="domain" description="Rho-GAP" evidence="5">
    <location>
        <begin position="271"/>
        <end position="464"/>
    </location>
</feature>
<evidence type="ECO:0000259" key="5">
    <source>
        <dbReference type="PROSITE" id="PS50238"/>
    </source>
</evidence>
<dbReference type="SMART" id="SM00324">
    <property type="entry name" value="RhoGAP"/>
    <property type="match status" value="1"/>
</dbReference>
<keyword evidence="2" id="KW-0597">Phosphoprotein</keyword>
<dbReference type="Pfam" id="PF13344">
    <property type="entry name" value="Hydrolase_6"/>
    <property type="match status" value="1"/>
</dbReference>
<feature type="compositionally biased region" description="Pro residues" evidence="4">
    <location>
        <begin position="554"/>
        <end position="565"/>
    </location>
</feature>
<keyword evidence="3" id="KW-0175">Coiled coil</keyword>
<dbReference type="PANTHER" id="PTHR14130:SF12">
    <property type="entry name" value="BARGIN-RELATED"/>
    <property type="match status" value="1"/>
</dbReference>
<proteinExistence type="predicted"/>
<dbReference type="InterPro" id="IPR023214">
    <property type="entry name" value="HAD_sf"/>
</dbReference>
<evidence type="ECO:0000313" key="8">
    <source>
        <dbReference type="RefSeq" id="XP_060550810.1"/>
    </source>
</evidence>
<sequence length="1138" mass="124994">MMKKQFNWMRQQLSYPSGRAQETADYLTEDLLQVEHRIEPVKRAAHNVHKRLVACLQGQYGAELDKRVKKLPLMALSVTMAESFKELDTDSSLGKALEMSCCIQSMLARILAEFEITLEQDVLQPLNKLSEEELPVILKHKKNLQKLILDWNTIKSRLNQAAKNSNNTVSAVTTSGASSAALKLENLKEEEEEMKRKVEQSKDEYMADLYHFSTKEDSYAKYFIKLLEIQAEYHQKSLESLNSSLAELMSSHNQTDAPFPLHASVPRVYGMPLETHLKAAGREIALPIEACVMMLLTTGMQEEGLFRLAAGASVLKKLKYCLDSGSNIQEEFYVDPHAVAGALKCYLRELPQPLMTSELYDDWLKAASAKEPEIKLECLKDVCNLLPKDNYNNLRYLIRFLAKLAEQQEVNKMSPSNIAIVLGPNLLWPQENERSQVQLDIASVSSIQVVGVVEPLIQNAEILFPGDIDFNVSSLFTPPPLDIKNQNIPTTEESTAVFLPSESNTPMPEERKNAEVIPETVSSKVTQSSTETTICPPTSVSADETSRKTKRVAPPRPTMPPPHPTLPVHRHMPPPPPPPESSSIPKALPRRTVGGPARAPVVPPPLPPQPARRQSHKAPPSPRPPSEATNNKAAAAEEDSTNVCSRETPKDPVHVKKEADEGKNSSPSAAAQKVETLENDKATGAEEDYLTLLRCSVRKEDERPLAGLAQNAFFAVSFSHPYTPLPHPALGTASHAARPAFITPCLPLLIAFIAPATRDWTTDGHPPPLPPISHPSPCRSKRVEPPALQASDWYRFLSPSRERRASDWLRLREEDGRGWWGGVGGGECGSSMAGCRRLSGACLREVLGESQGLLFDCDGVLWTGERAVPGAPELLERLNQNGKTTLFVSNNSRRSVAELECRFCRLGFRGIRGEQVFSSALCSALYLRQRLLGGEAGAGDSAASTPGRVFVLGGEGLRGELRDAGLRLTGEEGDGDEEPLPVRAVVVGYDDQFTFAKLSEACAYLRDPRCLLVATDPDPWHPLSSGQRTPGTGSLTAAVETASGRKATVIGKPNTYMFECIVERFGVDPSRMLMVGDRLETDILFGKNCGLDTVLTLTGVSHLEEAQAYMASDSPSAKDLVPHYYVDSIADLIPGLDE</sequence>
<dbReference type="CDD" id="cd07510">
    <property type="entry name" value="HAD_Pase_UmpH-like"/>
    <property type="match status" value="1"/>
</dbReference>
<keyword evidence="1" id="KW-0343">GTPase activation</keyword>
<feature type="compositionally biased region" description="Polar residues" evidence="4">
    <location>
        <begin position="484"/>
        <end position="494"/>
    </location>
</feature>
<dbReference type="InterPro" id="IPR004148">
    <property type="entry name" value="BAR_dom"/>
</dbReference>
<dbReference type="GeneID" id="117655656"/>
<dbReference type="Gene3D" id="1.20.1270.60">
    <property type="entry name" value="Arfaptin homology (AH) domain/BAR domain"/>
    <property type="match status" value="1"/>
</dbReference>
<dbReference type="NCBIfam" id="TIGR01460">
    <property type="entry name" value="HAD-SF-IIA"/>
    <property type="match status" value="1"/>
</dbReference>
<feature type="coiled-coil region" evidence="3">
    <location>
        <begin position="177"/>
        <end position="208"/>
    </location>
</feature>
<dbReference type="InterPro" id="IPR006357">
    <property type="entry name" value="HAD-SF_hydro_IIA"/>
</dbReference>
<feature type="compositionally biased region" description="Basic and acidic residues" evidence="4">
    <location>
        <begin position="647"/>
        <end position="663"/>
    </location>
</feature>
<evidence type="ECO:0000256" key="1">
    <source>
        <dbReference type="ARBA" id="ARBA00022468"/>
    </source>
</evidence>
<gene>
    <name evidence="8" type="primary">SH3BP1</name>
</gene>
<dbReference type="InterPro" id="IPR000198">
    <property type="entry name" value="RhoGAP_dom"/>
</dbReference>
<dbReference type="Pfam" id="PF13242">
    <property type="entry name" value="Hydrolase_like"/>
    <property type="match status" value="1"/>
</dbReference>
<dbReference type="SUPFAM" id="SSF103657">
    <property type="entry name" value="BAR/IMD domain-like"/>
    <property type="match status" value="1"/>
</dbReference>
<evidence type="ECO:0000256" key="4">
    <source>
        <dbReference type="SAM" id="MobiDB-lite"/>
    </source>
</evidence>
<feature type="compositionally biased region" description="Pro residues" evidence="4">
    <location>
        <begin position="601"/>
        <end position="610"/>
    </location>
</feature>
<dbReference type="PROSITE" id="PS51021">
    <property type="entry name" value="BAR"/>
    <property type="match status" value="1"/>
</dbReference>
<dbReference type="SUPFAM" id="SSF56784">
    <property type="entry name" value="HAD-like"/>
    <property type="match status" value="1"/>
</dbReference>
<dbReference type="Proteomes" id="UP001652622">
    <property type="component" value="Unplaced"/>
</dbReference>
<reference evidence="8" key="1">
    <citation type="submission" date="2025-08" db="UniProtKB">
        <authorList>
            <consortium name="RefSeq"/>
        </authorList>
    </citation>
    <scope>IDENTIFICATION</scope>
    <source>
        <tissue evidence="8">Blood</tissue>
    </source>
</reference>
<dbReference type="InterPro" id="IPR036412">
    <property type="entry name" value="HAD-like_sf"/>
</dbReference>
<dbReference type="SUPFAM" id="SSF48350">
    <property type="entry name" value="GTPase activation domain, GAP"/>
    <property type="match status" value="1"/>
</dbReference>
<keyword evidence="7" id="KW-1185">Reference proteome</keyword>
<dbReference type="Pfam" id="PF03114">
    <property type="entry name" value="BAR"/>
    <property type="match status" value="1"/>
</dbReference>
<dbReference type="SMART" id="SM00721">
    <property type="entry name" value="BAR"/>
    <property type="match status" value="1"/>
</dbReference>
<feature type="compositionally biased region" description="Polar residues" evidence="4">
    <location>
        <begin position="520"/>
        <end position="543"/>
    </location>
</feature>